<dbReference type="GO" id="GO:0016616">
    <property type="term" value="F:oxidoreductase activity, acting on the CH-OH group of donors, NAD or NADP as acceptor"/>
    <property type="evidence" value="ECO:0007669"/>
    <property type="project" value="UniProtKB-ARBA"/>
</dbReference>
<dbReference type="EMBL" id="CP084389">
    <property type="protein sequence ID" value="UZX29128.1"/>
    <property type="molecule type" value="Genomic_DNA"/>
</dbReference>
<dbReference type="InterPro" id="IPR036812">
    <property type="entry name" value="NAD(P)_OxRdtase_dom_sf"/>
</dbReference>
<comment type="similarity">
    <text evidence="1">Belongs to the aldo/keto reductase family.</text>
</comment>
<dbReference type="PANTHER" id="PTHR43827:SF3">
    <property type="entry name" value="NADP-DEPENDENT OXIDOREDUCTASE DOMAIN-CONTAINING PROTEIN"/>
    <property type="match status" value="1"/>
</dbReference>
<evidence type="ECO:0000313" key="9">
    <source>
        <dbReference type="Proteomes" id="UP001164557"/>
    </source>
</evidence>
<dbReference type="PRINTS" id="PR00069">
    <property type="entry name" value="ALDKETRDTASE"/>
</dbReference>
<evidence type="ECO:0000259" key="7">
    <source>
        <dbReference type="Pfam" id="PF00248"/>
    </source>
</evidence>
<feature type="domain" description="NADP-dependent oxidoreductase" evidence="7">
    <location>
        <begin position="18"/>
        <end position="269"/>
    </location>
</feature>
<dbReference type="PROSITE" id="PS00798">
    <property type="entry name" value="ALDOKETO_REDUCTASE_1"/>
    <property type="match status" value="1"/>
</dbReference>
<reference evidence="8" key="1">
    <citation type="submission" date="2021-09" db="EMBL/GenBank/DDBJ databases">
        <title>Lactobacillus species from Apis mellifera, Switzerland.</title>
        <authorList>
            <person name="Pfister J."/>
            <person name="Brown A."/>
            <person name="Neumann P."/>
            <person name="Collaud A."/>
            <person name="Retschnig G."/>
            <person name="Perreten V."/>
        </authorList>
    </citation>
    <scope>NUCLEOTIDE SEQUENCE</scope>
    <source>
        <strain evidence="8">IBH002</strain>
    </source>
</reference>
<dbReference type="RefSeq" id="WP_179853377.1">
    <property type="nucleotide sequence ID" value="NZ_CP084389.1"/>
</dbReference>
<keyword evidence="2" id="KW-0521">NADP</keyword>
<dbReference type="PIRSF" id="PIRSF000097">
    <property type="entry name" value="AKR"/>
    <property type="match status" value="1"/>
</dbReference>
<evidence type="ECO:0000256" key="3">
    <source>
        <dbReference type="ARBA" id="ARBA00023002"/>
    </source>
</evidence>
<accession>A0AA47B2V4</accession>
<dbReference type="SUPFAM" id="SSF51430">
    <property type="entry name" value="NAD(P)-linked oxidoreductase"/>
    <property type="match status" value="1"/>
</dbReference>
<name>A0AA47B2V4_9LACO</name>
<dbReference type="AlphaFoldDB" id="A0AA47B2V4"/>
<dbReference type="InterPro" id="IPR020471">
    <property type="entry name" value="AKR"/>
</dbReference>
<evidence type="ECO:0000256" key="4">
    <source>
        <dbReference type="PIRSR" id="PIRSR000097-1"/>
    </source>
</evidence>
<dbReference type="InterPro" id="IPR023210">
    <property type="entry name" value="NADP_OxRdtase_dom"/>
</dbReference>
<dbReference type="Proteomes" id="UP001164557">
    <property type="component" value="Chromosome"/>
</dbReference>
<protein>
    <submittedName>
        <fullName evidence="8">Aldo/keto reductase</fullName>
    </submittedName>
</protein>
<evidence type="ECO:0000256" key="5">
    <source>
        <dbReference type="PIRSR" id="PIRSR000097-2"/>
    </source>
</evidence>
<dbReference type="Gene3D" id="3.20.20.100">
    <property type="entry name" value="NADP-dependent oxidoreductase domain"/>
    <property type="match status" value="1"/>
</dbReference>
<evidence type="ECO:0000256" key="6">
    <source>
        <dbReference type="PIRSR" id="PIRSR000097-3"/>
    </source>
</evidence>
<evidence type="ECO:0000256" key="1">
    <source>
        <dbReference type="ARBA" id="ARBA00007905"/>
    </source>
</evidence>
<dbReference type="PANTHER" id="PTHR43827">
    <property type="entry name" value="2,5-DIKETO-D-GLUCONIC ACID REDUCTASE"/>
    <property type="match status" value="1"/>
</dbReference>
<feature type="site" description="Lowers pKa of active site Tyr" evidence="6">
    <location>
        <position position="76"/>
    </location>
</feature>
<organism evidence="8 9">
    <name type="scientific">Lactobacillus helsingborgensis</name>
    <dbReference type="NCBI Taxonomy" id="1218494"/>
    <lineage>
        <taxon>Bacteria</taxon>
        <taxon>Bacillati</taxon>
        <taxon>Bacillota</taxon>
        <taxon>Bacilli</taxon>
        <taxon>Lactobacillales</taxon>
        <taxon>Lactobacillaceae</taxon>
        <taxon>Lactobacillus</taxon>
    </lineage>
</organism>
<evidence type="ECO:0000256" key="2">
    <source>
        <dbReference type="ARBA" id="ARBA00022857"/>
    </source>
</evidence>
<dbReference type="CDD" id="cd19071">
    <property type="entry name" value="AKR_AKR1-5-like"/>
    <property type="match status" value="1"/>
</dbReference>
<dbReference type="Pfam" id="PF00248">
    <property type="entry name" value="Aldo_ket_red"/>
    <property type="match status" value="1"/>
</dbReference>
<feature type="active site" description="Proton donor" evidence="4">
    <location>
        <position position="51"/>
    </location>
</feature>
<dbReference type="FunFam" id="3.20.20.100:FF:000002">
    <property type="entry name" value="2,5-diketo-D-gluconic acid reductase A"/>
    <property type="match status" value="1"/>
</dbReference>
<keyword evidence="9" id="KW-1185">Reference proteome</keyword>
<dbReference type="InterPro" id="IPR018170">
    <property type="entry name" value="Aldo/ket_reductase_CS"/>
</dbReference>
<evidence type="ECO:0000313" key="8">
    <source>
        <dbReference type="EMBL" id="UZX29128.1"/>
    </source>
</evidence>
<sequence length="289" mass="32373">MIFDKVLNLSNGVEIPQLAFGTWKIPDNEASAAVENALAIGYRHIDTAQAYHNEAGVGEGIRKSGVKREQIFVNSKVEAEIKDYANAKKSIDETLLRMKLDYLDMMIIHNPQPWIEVNQSDDRHFEGNLEAWRALEEAMKAGKLRAIGVSSFQPEDLNNLIANSDVKPMVNQILCHIGATPKPLIDFCQQNGIVVESFSPVAHGEALNNEVIKKMAAKYQVSVAQLCIRYDWQLNTVVLPKSTNPVHMKENSELNFVINDEDMKTLEAVKTFDYGSSSHFPVFGGKREK</sequence>
<proteinExistence type="inferred from homology"/>
<feature type="binding site" evidence="5">
    <location>
        <position position="109"/>
    </location>
    <ligand>
        <name>substrate</name>
    </ligand>
</feature>
<keyword evidence="3" id="KW-0560">Oxidoreductase</keyword>
<gene>
    <name evidence="8" type="ORF">LDX53_05925</name>
</gene>